<dbReference type="InterPro" id="IPR036942">
    <property type="entry name" value="Beta-barrel_TonB_sf"/>
</dbReference>
<dbReference type="GO" id="GO:0015344">
    <property type="term" value="F:siderophore uptake transmembrane transporter activity"/>
    <property type="evidence" value="ECO:0007669"/>
    <property type="project" value="TreeGrafter"/>
</dbReference>
<evidence type="ECO:0000256" key="6">
    <source>
        <dbReference type="ARBA" id="ARBA00022729"/>
    </source>
</evidence>
<dbReference type="Pfam" id="PF00593">
    <property type="entry name" value="TonB_dep_Rec_b-barrel"/>
    <property type="match status" value="1"/>
</dbReference>
<dbReference type="CDD" id="cd01347">
    <property type="entry name" value="ligand_gated_channel"/>
    <property type="match status" value="1"/>
</dbReference>
<keyword evidence="4 12" id="KW-1134">Transmembrane beta strand</keyword>
<dbReference type="EMBL" id="AEQP01000022">
    <property type="protein sequence ID" value="EFV94194.1"/>
    <property type="molecule type" value="Genomic_DNA"/>
</dbReference>
<evidence type="ECO:0000313" key="16">
    <source>
        <dbReference type="EMBL" id="EFV94194.1"/>
    </source>
</evidence>
<dbReference type="GO" id="GO:0009279">
    <property type="term" value="C:cell outer membrane"/>
    <property type="evidence" value="ECO:0007669"/>
    <property type="project" value="UniProtKB-SubCell"/>
</dbReference>
<evidence type="ECO:0000256" key="3">
    <source>
        <dbReference type="ARBA" id="ARBA00022448"/>
    </source>
</evidence>
<evidence type="ECO:0000259" key="15">
    <source>
        <dbReference type="Pfam" id="PF07715"/>
    </source>
</evidence>
<keyword evidence="3 12" id="KW-0813">Transport</keyword>
<dbReference type="HOGENOM" id="CLU_008287_18_2_4"/>
<reference evidence="16 17" key="1">
    <citation type="submission" date="2010-12" db="EMBL/GenBank/DDBJ databases">
        <authorList>
            <person name="Muzny D."/>
            <person name="Qin X."/>
            <person name="Deng J."/>
            <person name="Jiang H."/>
            <person name="Liu Y."/>
            <person name="Qu J."/>
            <person name="Song X.-Z."/>
            <person name="Zhang L."/>
            <person name="Thornton R."/>
            <person name="Coyle M."/>
            <person name="Francisco L."/>
            <person name="Jackson L."/>
            <person name="Javaid M."/>
            <person name="Korchina V."/>
            <person name="Kovar C."/>
            <person name="Mata R."/>
            <person name="Mathew T."/>
            <person name="Ngo R."/>
            <person name="Nguyen L."/>
            <person name="Nguyen N."/>
            <person name="Okwuonu G."/>
            <person name="Ongeri F."/>
            <person name="Pham C."/>
            <person name="Simmons D."/>
            <person name="Wilczek-Boney K."/>
            <person name="Hale W."/>
            <person name="Jakkamsetti A."/>
            <person name="Pham P."/>
            <person name="Ruth R."/>
            <person name="San Lucas F."/>
            <person name="Warren J."/>
            <person name="Zhang J."/>
            <person name="Zhao Z."/>
            <person name="Zhou C."/>
            <person name="Zhu D."/>
            <person name="Lee S."/>
            <person name="Bess C."/>
            <person name="Blankenburg K."/>
            <person name="Forbes L."/>
            <person name="Fu Q."/>
            <person name="Gubbala S."/>
            <person name="Hirani K."/>
            <person name="Jayaseelan J.C."/>
            <person name="Lara F."/>
            <person name="Munidasa M."/>
            <person name="Palculict T."/>
            <person name="Patil S."/>
            <person name="Pu L.-L."/>
            <person name="Saada N."/>
            <person name="Tang L."/>
            <person name="Weissenberger G."/>
            <person name="Zhu Y."/>
            <person name="Hemphill L."/>
            <person name="Shang Y."/>
            <person name="Youmans B."/>
            <person name="Ayvaz T."/>
            <person name="Ross M."/>
            <person name="Santibanez J."/>
            <person name="Aqrawi P."/>
            <person name="Gross S."/>
            <person name="Joshi V."/>
            <person name="Fowler G."/>
            <person name="Nazareth L."/>
            <person name="Reid J."/>
            <person name="Worley K."/>
            <person name="Petrosino J."/>
            <person name="Highlander S."/>
            <person name="Gibbs R."/>
        </authorList>
    </citation>
    <scope>NUCLEOTIDE SEQUENCE [LARGE SCALE GENOMIC DNA]</scope>
    <source>
        <strain evidence="16 17">ATCC 51599</strain>
    </source>
</reference>
<keyword evidence="17" id="KW-1185">Reference proteome</keyword>
<gene>
    <name evidence="16" type="ORF">HMPREF0551_2309</name>
</gene>
<keyword evidence="6" id="KW-0732">Signal</keyword>
<dbReference type="RefSeq" id="WP_005674729.1">
    <property type="nucleotide sequence ID" value="NZ_GL636062.1"/>
</dbReference>
<evidence type="ECO:0000256" key="8">
    <source>
        <dbReference type="ARBA" id="ARBA00023077"/>
    </source>
</evidence>
<keyword evidence="7" id="KW-0406">Ion transport</keyword>
<evidence type="ECO:0000313" key="17">
    <source>
        <dbReference type="Proteomes" id="UP000011021"/>
    </source>
</evidence>
<sequence>MVGTTQPARLSKDQPPFRTTQHRTLLLAARLPAVTVTATGHEEDAVTAPASVTVIDREHIQNRASDDLLDAVQDTPGLSLAPRQAGGRKTFSLRGMNDAHTLMLVDGRRISATDDVVGHSDYQYGWVPMSAVERVEVIRGPLSALYGSEALGGVVNVITRWPTDKWEGAITLSAQRASDHQRGGTGSKASIYAAGPLGENLALRLDGEKGHVGSIATPDRTLSEIEGRRPGNAGITARYTLNPQHRFEAGWRQGREDRFYNDTSVRGVRYQNLYKLDREQTHAQWNGSFGQTQAQLRAYRSAIEVRNYRTNGVTPTRLQDMRDVVYDGSVSHRMDGHHLAAGVEARRETLINAGLRNGRDSADHHALFLQDEISLGSSLMATLGVRLDHHEIFGNETSPRAYLVWQATPELTIKGGYGEAFKAPTLKQISSNYVGAEGPHTFYGNDNIRPETSRSFELAADYRIGPLSLRGTLFQNKVKDLIYLRLLRQQGIRNFYQYDNVNRARIRGAELGLGWDITPNLHWNNDVTLLHTRDGNGTELVNRPRNVVHSRLRWEAPWGFDLRVGARYTGRQRVTANTHLPGYTLTDASIGQKINPHVSWRVGLDNLGNLRLAEKSPDFGYAIRGRTWFTQLQIEF</sequence>
<evidence type="ECO:0000256" key="2">
    <source>
        <dbReference type="ARBA" id="ARBA00009810"/>
    </source>
</evidence>
<accession>E7S045</accession>
<dbReference type="Gene3D" id="2.40.170.20">
    <property type="entry name" value="TonB-dependent receptor, beta-barrel domain"/>
    <property type="match status" value="1"/>
</dbReference>
<dbReference type="AlphaFoldDB" id="E7S045"/>
<evidence type="ECO:0000256" key="1">
    <source>
        <dbReference type="ARBA" id="ARBA00004571"/>
    </source>
</evidence>
<keyword evidence="5 12" id="KW-0812">Transmembrane</keyword>
<evidence type="ECO:0000256" key="4">
    <source>
        <dbReference type="ARBA" id="ARBA00022452"/>
    </source>
</evidence>
<dbReference type="Pfam" id="PF07715">
    <property type="entry name" value="Plug"/>
    <property type="match status" value="1"/>
</dbReference>
<dbReference type="InterPro" id="IPR039426">
    <property type="entry name" value="TonB-dep_rcpt-like"/>
</dbReference>
<dbReference type="eggNOG" id="COG4771">
    <property type="taxonomic scope" value="Bacteria"/>
</dbReference>
<name>E7S045_9BURK</name>
<dbReference type="PROSITE" id="PS52016">
    <property type="entry name" value="TONB_DEPENDENT_REC_3"/>
    <property type="match status" value="1"/>
</dbReference>
<dbReference type="STRING" id="887898.HMPREF0551_2309"/>
<evidence type="ECO:0000256" key="10">
    <source>
        <dbReference type="ARBA" id="ARBA00023170"/>
    </source>
</evidence>
<dbReference type="InterPro" id="IPR000531">
    <property type="entry name" value="Beta-barrel_TonB"/>
</dbReference>
<dbReference type="InterPro" id="IPR037066">
    <property type="entry name" value="Plug_dom_sf"/>
</dbReference>
<evidence type="ECO:0000256" key="13">
    <source>
        <dbReference type="RuleBase" id="RU003357"/>
    </source>
</evidence>
<keyword evidence="11 12" id="KW-0998">Cell outer membrane</keyword>
<evidence type="ECO:0000256" key="7">
    <source>
        <dbReference type="ARBA" id="ARBA00023065"/>
    </source>
</evidence>
<keyword evidence="9 12" id="KW-0472">Membrane</keyword>
<comment type="subcellular location">
    <subcellularLocation>
        <location evidence="1 12">Cell outer membrane</location>
        <topology evidence="1 12">Multi-pass membrane protein</topology>
    </subcellularLocation>
</comment>
<feature type="domain" description="TonB-dependent receptor plug" evidence="15">
    <location>
        <begin position="47"/>
        <end position="154"/>
    </location>
</feature>
<dbReference type="SUPFAM" id="SSF56935">
    <property type="entry name" value="Porins"/>
    <property type="match status" value="1"/>
</dbReference>
<organism evidence="16 17">
    <name type="scientific">Lautropia mirabilis ATCC 51599</name>
    <dbReference type="NCBI Taxonomy" id="887898"/>
    <lineage>
        <taxon>Bacteria</taxon>
        <taxon>Pseudomonadati</taxon>
        <taxon>Pseudomonadota</taxon>
        <taxon>Betaproteobacteria</taxon>
        <taxon>Burkholderiales</taxon>
        <taxon>Burkholderiaceae</taxon>
        <taxon>Lautropia</taxon>
    </lineage>
</organism>
<keyword evidence="8 13" id="KW-0798">TonB box</keyword>
<dbReference type="Gene3D" id="2.170.130.10">
    <property type="entry name" value="TonB-dependent receptor, plug domain"/>
    <property type="match status" value="1"/>
</dbReference>
<evidence type="ECO:0000256" key="11">
    <source>
        <dbReference type="ARBA" id="ARBA00023237"/>
    </source>
</evidence>
<keyword evidence="10 16" id="KW-0675">Receptor</keyword>
<evidence type="ECO:0000256" key="12">
    <source>
        <dbReference type="PROSITE-ProRule" id="PRU01360"/>
    </source>
</evidence>
<dbReference type="PANTHER" id="PTHR30069:SF53">
    <property type="entry name" value="COLICIN I RECEPTOR-RELATED"/>
    <property type="match status" value="1"/>
</dbReference>
<evidence type="ECO:0000259" key="14">
    <source>
        <dbReference type="Pfam" id="PF00593"/>
    </source>
</evidence>
<protein>
    <submittedName>
        <fullName evidence="16">TonB-dependent receptor</fullName>
    </submittedName>
</protein>
<evidence type="ECO:0000256" key="9">
    <source>
        <dbReference type="ARBA" id="ARBA00023136"/>
    </source>
</evidence>
<dbReference type="Proteomes" id="UP000011021">
    <property type="component" value="Unassembled WGS sequence"/>
</dbReference>
<feature type="domain" description="TonB-dependent receptor-like beta-barrel" evidence="14">
    <location>
        <begin position="239"/>
        <end position="607"/>
    </location>
</feature>
<comment type="caution">
    <text evidence="16">The sequence shown here is derived from an EMBL/GenBank/DDBJ whole genome shotgun (WGS) entry which is preliminary data.</text>
</comment>
<dbReference type="PANTHER" id="PTHR30069">
    <property type="entry name" value="TONB-DEPENDENT OUTER MEMBRANE RECEPTOR"/>
    <property type="match status" value="1"/>
</dbReference>
<evidence type="ECO:0000256" key="5">
    <source>
        <dbReference type="ARBA" id="ARBA00022692"/>
    </source>
</evidence>
<dbReference type="GO" id="GO:0044718">
    <property type="term" value="P:siderophore transmembrane transport"/>
    <property type="evidence" value="ECO:0007669"/>
    <property type="project" value="TreeGrafter"/>
</dbReference>
<dbReference type="InterPro" id="IPR012910">
    <property type="entry name" value="Plug_dom"/>
</dbReference>
<proteinExistence type="inferred from homology"/>
<comment type="similarity">
    <text evidence="2 12 13">Belongs to the TonB-dependent receptor family.</text>
</comment>